<feature type="region of interest" description="Disordered" evidence="1">
    <location>
        <begin position="35"/>
        <end position="168"/>
    </location>
</feature>
<dbReference type="SUPFAM" id="SSF49265">
    <property type="entry name" value="Fibronectin type III"/>
    <property type="match status" value="6"/>
</dbReference>
<dbReference type="GeneID" id="117639669"/>
<feature type="domain" description="Fibronectin type-III" evidence="3">
    <location>
        <begin position="743"/>
        <end position="833"/>
    </location>
</feature>
<dbReference type="FunFam" id="2.60.40.10:FF:000373">
    <property type="entry name" value="fibronectin type-III domain-containing protein 3A isoform X1"/>
    <property type="match status" value="1"/>
</dbReference>
<dbReference type="InterPro" id="IPR003961">
    <property type="entry name" value="FN3_dom"/>
</dbReference>
<accession>A0A6P8ZH89</accession>
<name>A0A6P8ZH89_THRPL</name>
<dbReference type="InterPro" id="IPR050617">
    <property type="entry name" value="E3_ligase_FN3/SPRY"/>
</dbReference>
<dbReference type="InParanoid" id="A0A6P8ZH89"/>
<feature type="compositionally biased region" description="Acidic residues" evidence="1">
    <location>
        <begin position="256"/>
        <end position="284"/>
    </location>
</feature>
<feature type="domain" description="Fibronectin type-III" evidence="3">
    <location>
        <begin position="1280"/>
        <end position="1368"/>
    </location>
</feature>
<evidence type="ECO:0000256" key="2">
    <source>
        <dbReference type="SAM" id="Phobius"/>
    </source>
</evidence>
<feature type="domain" description="Fibronectin type-III" evidence="3">
    <location>
        <begin position="1022"/>
        <end position="1119"/>
    </location>
</feature>
<dbReference type="PROSITE" id="PS50853">
    <property type="entry name" value="FN3"/>
    <property type="match status" value="9"/>
</dbReference>
<sequence length="1610" mass="174837">MSAVWMTLQGLGFDRPYRSSGPLRGRRDLAYGEAVALPADEKHPVKKKRRAWPYPRQSPRQRGADAPAVTVGPPEPRDVTAAAAEVADRGIRTGPPPSSPSSRTRQSDGEQRQVRDVAPPAPPAPKDPRPRQRPDPPATDKQPVKQPAASSGPGAQQEQQDLHVLKGLEDLHYQQEHAPLSCRAVLVQEEPLFGEAAVVREEPLIQKAVIVRGEPLTGAVQAEPVKAEDAKAVPLSEQAVVQEESLNEKAVVQEESLNEEADVQEESLNEEADVQEESLNEEADVQEKQESLTKKAVSVHGILLNGARQEKSLNEAPVVQEPLHFAAAAPLLSSLNPSASERAQANGYANGYLQDIAVADLEEAADGHPNGHPEHLAVANLEEAADGHPNGHPEHLAVADLEEAADGHPNGHPEHLAVADLEEAADGHPSRAQSAVDDMPGDGSRVAEGAEREPQSGQGQGPADVASADLASADFDMDGEETVVIKIFAGPGPGSNAQQQHWLAPGYPPPQHFGPVTPPLQQGVAGVLGHGPPPNQSGLSFHKDERTQRQHIRLKRKLDQKQSLKGESMAQAGVLGGGSGHGTPPASPRKELANGLRSRVISGKERGMSSVGTSEDGEESSSLQDDEDEVEMITEMLSSVAPPQVADLDSTSALLQWSSPETLADFPSDEISETDLRYEVLLSDKGKDGRYKSIYSGLSHSCRIQDLQPGKEYSVCLLVHLDDWKGQASEPTTFLTPPCRPEAPLPPRLIQKNRLSLQLRWQAAVDNGAHIQQYILECDNGTGVFSEAFRTRLKQHNLSRLQPGTSYRFRLAAVNECGRSNYSDIITYTTAGNVPNAPAPPILRNATVNCLHLAWVRRPGDEEFVLQMDDRHSNYGYLAVYNGRDTHHYCDNLRRHSEYRFRLKASNEDGSSRWSEEVCYRTLPDRPSPPSRPVVKGKIHSSSFKVKWDPPHDRGGTDVSSYTLELGSDKGNFHQIYHGPHTEHVCDRLIPGTQYLVRVCCTTAGGRSDFSEVSSIVTEPVCPGQCQNFRSHGKPRATSLCLKWSNPLNDGGAPVSQYEVEMAMAEKEKERRQAYFGRETECTVQDLLPGRNYIFLVRACNKVGPGPWSEVLKIQSGAAAPEIPLPPQTQVSPRSTATSSIAVMVSWVEPANNGSPVTEYTLQVGSLRPTSPSPARSTSPSTRPVSPASSVSSNSTTTPNIPASPVRPPRPSMQAPLDTVEILDTVSLIERRNAFVGTGTSTEIKNLLPATTYHFRVQATNAAGSSGWSLDSVLTTPPGPPAAPTSIRGVSTPYSISLTWSAPNCNGSPILSYQIDLPDRNVSTEGPETQIVIDQLKPQSQYRIRVRAVNSVGVGPYSQSHKCTTKPLPPSAPAVECVTVGHNNLKLKWGDGRNPDFTQYILEMENPRNTIEQFQTVYQGTNHTYKVNRLQELTLYRFRIAASNDAGQGEFSEIYEFSTCIAPPASIKAPKATEILERSCVVEWLPCRPLPSDPVEYQLQLCRLRDQAYKVVYRGTDTKATLEDLEAGAEYEIRVMPVRCTSNGDLSGAFSPASTFSIPAVSVPEPVARVVPQQAVQPAPMTDKQKAAIILGMFGMFAVILAVILHNVLG</sequence>
<dbReference type="KEGG" id="tpal:117639669"/>
<feature type="transmembrane region" description="Helical" evidence="2">
    <location>
        <begin position="1587"/>
        <end position="1609"/>
    </location>
</feature>
<feature type="region of interest" description="Disordered" evidence="1">
    <location>
        <begin position="251"/>
        <end position="292"/>
    </location>
</feature>
<evidence type="ECO:0000259" key="3">
    <source>
        <dbReference type="PROSITE" id="PS50853"/>
    </source>
</evidence>
<keyword evidence="2" id="KW-0472">Membrane</keyword>
<dbReference type="Pfam" id="PF00041">
    <property type="entry name" value="fn3"/>
    <property type="match status" value="7"/>
</dbReference>
<dbReference type="InterPro" id="IPR013783">
    <property type="entry name" value="Ig-like_fold"/>
</dbReference>
<feature type="region of interest" description="Disordered" evidence="1">
    <location>
        <begin position="530"/>
        <end position="628"/>
    </location>
</feature>
<keyword evidence="2" id="KW-0812">Transmembrane</keyword>
<keyword evidence="2" id="KW-1133">Transmembrane helix</keyword>
<evidence type="ECO:0000313" key="4">
    <source>
        <dbReference type="Proteomes" id="UP000515158"/>
    </source>
</evidence>
<proteinExistence type="predicted"/>
<feature type="domain" description="Fibronectin type-III" evidence="3">
    <location>
        <begin position="639"/>
        <end position="739"/>
    </location>
</feature>
<feature type="region of interest" description="Disordered" evidence="1">
    <location>
        <begin position="1165"/>
        <end position="1214"/>
    </location>
</feature>
<feature type="compositionally biased region" description="Low complexity" evidence="1">
    <location>
        <begin position="1168"/>
        <end position="1204"/>
    </location>
</feature>
<dbReference type="PRINTS" id="PR00014">
    <property type="entry name" value="FNTYPEIII"/>
</dbReference>
<feature type="domain" description="Fibronectin type-III" evidence="3">
    <location>
        <begin position="1369"/>
        <end position="1462"/>
    </location>
</feature>
<evidence type="ECO:0000313" key="5">
    <source>
        <dbReference type="RefSeq" id="XP_034231434.1"/>
    </source>
</evidence>
<protein>
    <submittedName>
        <fullName evidence="5">Fibronectin type-III domain-containing protein 3A-like</fullName>
    </submittedName>
</protein>
<feature type="region of interest" description="Disordered" evidence="1">
    <location>
        <begin position="424"/>
        <end position="465"/>
    </location>
</feature>
<evidence type="ECO:0000256" key="1">
    <source>
        <dbReference type="SAM" id="MobiDB-lite"/>
    </source>
</evidence>
<dbReference type="CDD" id="cd00063">
    <property type="entry name" value="FN3"/>
    <property type="match status" value="9"/>
</dbReference>
<dbReference type="PANTHER" id="PTHR24099">
    <property type="entry name" value="E3 UBIQUITIN-PROTEIN LIGASE TRIM36-RELATED"/>
    <property type="match status" value="1"/>
</dbReference>
<feature type="compositionally biased region" description="Basic and acidic residues" evidence="1">
    <location>
        <begin position="105"/>
        <end position="115"/>
    </location>
</feature>
<reference evidence="5" key="1">
    <citation type="submission" date="2025-08" db="UniProtKB">
        <authorList>
            <consortium name="RefSeq"/>
        </authorList>
    </citation>
    <scope>IDENTIFICATION</scope>
    <source>
        <tissue evidence="5">Total insect</tissue>
    </source>
</reference>
<organism evidence="5">
    <name type="scientific">Thrips palmi</name>
    <name type="common">Melon thrips</name>
    <dbReference type="NCBI Taxonomy" id="161013"/>
    <lineage>
        <taxon>Eukaryota</taxon>
        <taxon>Metazoa</taxon>
        <taxon>Ecdysozoa</taxon>
        <taxon>Arthropoda</taxon>
        <taxon>Hexapoda</taxon>
        <taxon>Insecta</taxon>
        <taxon>Pterygota</taxon>
        <taxon>Neoptera</taxon>
        <taxon>Paraneoptera</taxon>
        <taxon>Thysanoptera</taxon>
        <taxon>Terebrantia</taxon>
        <taxon>Thripoidea</taxon>
        <taxon>Thripidae</taxon>
        <taxon>Thrips</taxon>
    </lineage>
</organism>
<keyword evidence="4" id="KW-1185">Reference proteome</keyword>
<dbReference type="Proteomes" id="UP000515158">
    <property type="component" value="Unplaced"/>
</dbReference>
<feature type="domain" description="Fibronectin type-III" evidence="3">
    <location>
        <begin position="1183"/>
        <end position="1279"/>
    </location>
</feature>
<dbReference type="OrthoDB" id="443915at2759"/>
<feature type="domain" description="Fibronectin type-III" evidence="3">
    <location>
        <begin position="837"/>
        <end position="925"/>
    </location>
</feature>
<dbReference type="InterPro" id="IPR036116">
    <property type="entry name" value="FN3_sf"/>
</dbReference>
<dbReference type="PANTHER" id="PTHR24099:SF11">
    <property type="entry name" value="FIBRONECTIN TYPE III DOMAIN-CONTAINING 3BA-RELATED"/>
    <property type="match status" value="1"/>
</dbReference>
<feature type="domain" description="Fibronectin type-III" evidence="3">
    <location>
        <begin position="929"/>
        <end position="1021"/>
    </location>
</feature>
<dbReference type="FunCoup" id="A0A6P8ZH89">
    <property type="interactions" value="334"/>
</dbReference>
<feature type="compositionally biased region" description="Acidic residues" evidence="1">
    <location>
        <begin position="615"/>
        <end position="628"/>
    </location>
</feature>
<dbReference type="SMART" id="SM00060">
    <property type="entry name" value="FN3"/>
    <property type="match status" value="9"/>
</dbReference>
<dbReference type="RefSeq" id="XP_034231434.1">
    <property type="nucleotide sequence ID" value="XM_034375543.1"/>
</dbReference>
<feature type="domain" description="Fibronectin type-III" evidence="3">
    <location>
        <begin position="1463"/>
        <end position="1561"/>
    </location>
</feature>
<gene>
    <name evidence="5" type="primary">LOC117639669</name>
</gene>
<dbReference type="Gene3D" id="2.60.40.10">
    <property type="entry name" value="Immunoglobulins"/>
    <property type="match status" value="9"/>
</dbReference>